<dbReference type="InterPro" id="IPR000847">
    <property type="entry name" value="LysR_HTH_N"/>
</dbReference>
<evidence type="ECO:0000313" key="7">
    <source>
        <dbReference type="Proteomes" id="UP001157961"/>
    </source>
</evidence>
<accession>A0ABY1NLP2</accession>
<dbReference type="Pfam" id="PF00126">
    <property type="entry name" value="HTH_1"/>
    <property type="match status" value="1"/>
</dbReference>
<dbReference type="InterPro" id="IPR036388">
    <property type="entry name" value="WH-like_DNA-bd_sf"/>
</dbReference>
<dbReference type="Pfam" id="PF03466">
    <property type="entry name" value="LysR_substrate"/>
    <property type="match status" value="1"/>
</dbReference>
<dbReference type="Gene3D" id="1.10.10.10">
    <property type="entry name" value="Winged helix-like DNA-binding domain superfamily/Winged helix DNA-binding domain"/>
    <property type="match status" value="1"/>
</dbReference>
<dbReference type="PANTHER" id="PTHR30537:SF5">
    <property type="entry name" value="HTH-TYPE TRANSCRIPTIONAL ACTIVATOR TTDR-RELATED"/>
    <property type="match status" value="1"/>
</dbReference>
<evidence type="ECO:0000259" key="5">
    <source>
        <dbReference type="PROSITE" id="PS50931"/>
    </source>
</evidence>
<dbReference type="InterPro" id="IPR036390">
    <property type="entry name" value="WH_DNA-bd_sf"/>
</dbReference>
<dbReference type="Proteomes" id="UP001157961">
    <property type="component" value="Unassembled WGS sequence"/>
</dbReference>
<sequence length="355" mass="39835">MVLWVFNHAAPAMKSAKSFVLWSHWCRQSFWDTVEYNVSFKKCLKIAMSYIDNIRTFVRVYELGSMSAAARDQRISAAVASSRISQLEDYLSVRLFHRTTRQLNPTEQGNTFYEGACKILATIDEAEAAVNSITQSPRGLIHIAAPLGVGRRLIAPLIPEFKKEYPLIDLRLRLSDRKLDLTAEGLDVAFFLGVPEDSTLRIRKIADCPRVLCASPKYLSERGAPTAPEELTNGTHDCLNLRYPGAPEFQWPLETLEGTRRFAVKGPFESDDGDVLTDWALEGHGITLKPEFEIAEHLASGTLVPVLSNTPPMPIQMALLYTHRRHQDPKTRLLIEFMTPRVQAALQKKEAVAGT</sequence>
<keyword evidence="2" id="KW-0805">Transcription regulation</keyword>
<comment type="similarity">
    <text evidence="1">Belongs to the LysR transcriptional regulatory family.</text>
</comment>
<evidence type="ECO:0000256" key="3">
    <source>
        <dbReference type="ARBA" id="ARBA00023125"/>
    </source>
</evidence>
<gene>
    <name evidence="6" type="ORF">SAMN06265373_102431</name>
</gene>
<keyword evidence="7" id="KW-1185">Reference proteome</keyword>
<proteinExistence type="inferred from homology"/>
<comment type="caution">
    <text evidence="6">The sequence shown here is derived from an EMBL/GenBank/DDBJ whole genome shotgun (WGS) entry which is preliminary data.</text>
</comment>
<dbReference type="SUPFAM" id="SSF46785">
    <property type="entry name" value="Winged helix' DNA-binding domain"/>
    <property type="match status" value="1"/>
</dbReference>
<feature type="domain" description="HTH lysR-type" evidence="5">
    <location>
        <begin position="54"/>
        <end position="106"/>
    </location>
</feature>
<dbReference type="InterPro" id="IPR005119">
    <property type="entry name" value="LysR_subst-bd"/>
</dbReference>
<evidence type="ECO:0000256" key="2">
    <source>
        <dbReference type="ARBA" id="ARBA00023015"/>
    </source>
</evidence>
<dbReference type="SUPFAM" id="SSF53850">
    <property type="entry name" value="Periplasmic binding protein-like II"/>
    <property type="match status" value="1"/>
</dbReference>
<dbReference type="EMBL" id="FXTY01000002">
    <property type="protein sequence ID" value="SMP13095.1"/>
    <property type="molecule type" value="Genomic_DNA"/>
</dbReference>
<dbReference type="Gene3D" id="3.40.190.290">
    <property type="match status" value="1"/>
</dbReference>
<dbReference type="InterPro" id="IPR058163">
    <property type="entry name" value="LysR-type_TF_proteobact-type"/>
</dbReference>
<evidence type="ECO:0000256" key="4">
    <source>
        <dbReference type="ARBA" id="ARBA00023163"/>
    </source>
</evidence>
<organism evidence="6 7">
    <name type="scientific">Shimia sagamensis</name>
    <dbReference type="NCBI Taxonomy" id="1566352"/>
    <lineage>
        <taxon>Bacteria</taxon>
        <taxon>Pseudomonadati</taxon>
        <taxon>Pseudomonadota</taxon>
        <taxon>Alphaproteobacteria</taxon>
        <taxon>Rhodobacterales</taxon>
        <taxon>Roseobacteraceae</taxon>
    </lineage>
</organism>
<name>A0ABY1NLP2_9RHOB</name>
<dbReference type="PANTHER" id="PTHR30537">
    <property type="entry name" value="HTH-TYPE TRANSCRIPTIONAL REGULATOR"/>
    <property type="match status" value="1"/>
</dbReference>
<evidence type="ECO:0000256" key="1">
    <source>
        <dbReference type="ARBA" id="ARBA00009437"/>
    </source>
</evidence>
<dbReference type="CDD" id="cd08422">
    <property type="entry name" value="PBP2_CrgA_like"/>
    <property type="match status" value="1"/>
</dbReference>
<protein>
    <submittedName>
        <fullName evidence="6">Transcriptional regulator, LysR family</fullName>
    </submittedName>
</protein>
<keyword evidence="4" id="KW-0804">Transcription</keyword>
<keyword evidence="3" id="KW-0238">DNA-binding</keyword>
<dbReference type="PROSITE" id="PS50931">
    <property type="entry name" value="HTH_LYSR"/>
    <property type="match status" value="1"/>
</dbReference>
<reference evidence="6 7" key="1">
    <citation type="submission" date="2017-05" db="EMBL/GenBank/DDBJ databases">
        <authorList>
            <person name="Varghese N."/>
            <person name="Submissions S."/>
        </authorList>
    </citation>
    <scope>NUCLEOTIDE SEQUENCE [LARGE SCALE GENOMIC DNA]</scope>
    <source>
        <strain evidence="6 7">DSM 29734</strain>
    </source>
</reference>
<evidence type="ECO:0000313" key="6">
    <source>
        <dbReference type="EMBL" id="SMP13095.1"/>
    </source>
</evidence>